<dbReference type="Gene3D" id="1.20.1050.10">
    <property type="match status" value="1"/>
</dbReference>
<evidence type="ECO:0000313" key="4">
    <source>
        <dbReference type="Proteomes" id="UP001642484"/>
    </source>
</evidence>
<evidence type="ECO:0000259" key="2">
    <source>
        <dbReference type="PROSITE" id="PS50405"/>
    </source>
</evidence>
<name>A0ABP0SGE1_9DINO</name>
<proteinExistence type="predicted"/>
<accession>A0ABP0SGE1</accession>
<dbReference type="SFLD" id="SFLDG00358">
    <property type="entry name" value="Main_(cytGST)"/>
    <property type="match status" value="1"/>
</dbReference>
<dbReference type="InterPro" id="IPR004045">
    <property type="entry name" value="Glutathione_S-Trfase_N"/>
</dbReference>
<dbReference type="Gene3D" id="3.40.30.10">
    <property type="entry name" value="Glutaredoxin"/>
    <property type="match status" value="1"/>
</dbReference>
<dbReference type="SFLD" id="SFLDS00019">
    <property type="entry name" value="Glutathione_Transferase_(cytos"/>
    <property type="match status" value="1"/>
</dbReference>
<keyword evidence="4" id="KW-1185">Reference proteome</keyword>
<dbReference type="CDD" id="cd00570">
    <property type="entry name" value="GST_N_family"/>
    <property type="match status" value="1"/>
</dbReference>
<dbReference type="Pfam" id="PF13410">
    <property type="entry name" value="GST_C_2"/>
    <property type="match status" value="1"/>
</dbReference>
<dbReference type="PANTHER" id="PTHR43968">
    <property type="match status" value="1"/>
</dbReference>
<feature type="domain" description="GST N-terminal" evidence="1">
    <location>
        <begin position="12"/>
        <end position="101"/>
    </location>
</feature>
<dbReference type="InterPro" id="IPR010987">
    <property type="entry name" value="Glutathione-S-Trfase_C-like"/>
</dbReference>
<dbReference type="EMBL" id="CAXAMN010027561">
    <property type="protein sequence ID" value="CAK9111446.1"/>
    <property type="molecule type" value="Genomic_DNA"/>
</dbReference>
<dbReference type="PROSITE" id="PS50404">
    <property type="entry name" value="GST_NTER"/>
    <property type="match status" value="1"/>
</dbReference>
<dbReference type="PANTHER" id="PTHR43968:SF6">
    <property type="entry name" value="GLUTATHIONE S-TRANSFERASE OMEGA"/>
    <property type="match status" value="1"/>
</dbReference>
<evidence type="ECO:0000313" key="3">
    <source>
        <dbReference type="EMBL" id="CAK9111446.1"/>
    </source>
</evidence>
<dbReference type="InterPro" id="IPR036282">
    <property type="entry name" value="Glutathione-S-Trfase_C_sf"/>
</dbReference>
<dbReference type="InterPro" id="IPR036249">
    <property type="entry name" value="Thioredoxin-like_sf"/>
</dbReference>
<dbReference type="Pfam" id="PF13409">
    <property type="entry name" value="GST_N_2"/>
    <property type="match status" value="1"/>
</dbReference>
<protein>
    <recommendedName>
        <fullName evidence="5">Glutathione transferase</fullName>
    </recommendedName>
</protein>
<dbReference type="SUPFAM" id="SSF47616">
    <property type="entry name" value="GST C-terminal domain-like"/>
    <property type="match status" value="1"/>
</dbReference>
<comment type="caution">
    <text evidence="3">The sequence shown here is derived from an EMBL/GenBank/DDBJ whole genome shotgun (WGS) entry which is preliminary data.</text>
</comment>
<dbReference type="SUPFAM" id="SSF52833">
    <property type="entry name" value="Thioredoxin-like"/>
    <property type="match status" value="1"/>
</dbReference>
<gene>
    <name evidence="3" type="ORF">CCMP2556_LOCUS51724</name>
</gene>
<organism evidence="3 4">
    <name type="scientific">Durusdinium trenchii</name>
    <dbReference type="NCBI Taxonomy" id="1381693"/>
    <lineage>
        <taxon>Eukaryota</taxon>
        <taxon>Sar</taxon>
        <taxon>Alveolata</taxon>
        <taxon>Dinophyceae</taxon>
        <taxon>Suessiales</taxon>
        <taxon>Symbiodiniaceae</taxon>
        <taxon>Durusdinium</taxon>
    </lineage>
</organism>
<dbReference type="InterPro" id="IPR040079">
    <property type="entry name" value="Glutathione_S-Trfase"/>
</dbReference>
<dbReference type="Proteomes" id="UP001642484">
    <property type="component" value="Unassembled WGS sequence"/>
</dbReference>
<reference evidence="3 4" key="1">
    <citation type="submission" date="2024-02" db="EMBL/GenBank/DDBJ databases">
        <authorList>
            <person name="Chen Y."/>
            <person name="Shah S."/>
            <person name="Dougan E. K."/>
            <person name="Thang M."/>
            <person name="Chan C."/>
        </authorList>
    </citation>
    <scope>NUCLEOTIDE SEQUENCE [LARGE SCALE GENOMIC DNA]</scope>
</reference>
<dbReference type="InterPro" id="IPR050983">
    <property type="entry name" value="GST_Omega/HSP26"/>
</dbReference>
<evidence type="ECO:0000259" key="1">
    <source>
        <dbReference type="PROSITE" id="PS50404"/>
    </source>
</evidence>
<dbReference type="PROSITE" id="PS50405">
    <property type="entry name" value="GST_CTER"/>
    <property type="match status" value="1"/>
</dbReference>
<feature type="domain" description="GST C-terminal" evidence="2">
    <location>
        <begin position="110"/>
        <end position="246"/>
    </location>
</feature>
<sequence length="445" mass="49152">MSKRAADKTVSAGLEFFSAWFCPYAQRAWIALEHHGLKYRKIEGLLPDAPGEDFKGYKKHPRLLELNPKGLVPTLAEDGMPPVYESSVCVEYIDEIAACCGERPSLMPGTPAERAALRLKVDWINKNLCSPFYQVLVRTSTEDREAALKMLQCSIDELEAWIKGPYFMGEQLTAADIAFIPWAYRILHCKILERFRGPAFALDLATRPKLAKWLDSVLATEAVKATLAEPEALCGTYKRYADNTALSKVDELPDESEEDEEVLVACLDRLADQAPRLSAEDLVASLCGLAMLGVRDDVATAALSEEVTQAIPMLACPELALLSWACGTLGLRSVPTMEAIAEESLRRIWQFGANDLIKLLCGFGSLGLRHRPFLEAVASAIDWSLQQLPLRGLVQAAWFLAVLASPEHKVMTSIANQMLMQLEHLSLAELAGVWVLSDLVFDMEG</sequence>
<evidence type="ECO:0008006" key="5">
    <source>
        <dbReference type="Google" id="ProtNLM"/>
    </source>
</evidence>